<accession>A0ABV5W1U0</accession>
<evidence type="ECO:0008006" key="3">
    <source>
        <dbReference type="Google" id="ProtNLM"/>
    </source>
</evidence>
<dbReference type="EMBL" id="JBHMAG010000014">
    <property type="protein sequence ID" value="MFB9754206.1"/>
    <property type="molecule type" value="Genomic_DNA"/>
</dbReference>
<evidence type="ECO:0000313" key="2">
    <source>
        <dbReference type="Proteomes" id="UP001589619"/>
    </source>
</evidence>
<dbReference type="RefSeq" id="WP_344914104.1">
    <property type="nucleotide sequence ID" value="NZ_BAAAYO010000013.1"/>
</dbReference>
<dbReference type="Gene3D" id="2.10.109.10">
    <property type="entry name" value="Umud Fragment, subunit A"/>
    <property type="match status" value="1"/>
</dbReference>
<keyword evidence="2" id="KW-1185">Reference proteome</keyword>
<reference evidence="1 2" key="1">
    <citation type="submission" date="2024-09" db="EMBL/GenBank/DDBJ databases">
        <authorList>
            <person name="Sun Q."/>
            <person name="Mori K."/>
        </authorList>
    </citation>
    <scope>NUCLEOTIDE SEQUENCE [LARGE SCALE GENOMIC DNA]</scope>
    <source>
        <strain evidence="1 2">JCM 12520</strain>
    </source>
</reference>
<gene>
    <name evidence="1" type="ORF">ACFFNY_21770</name>
</gene>
<proteinExistence type="predicted"/>
<organism evidence="1 2">
    <name type="scientific">Paenibacillus hodogayensis</name>
    <dbReference type="NCBI Taxonomy" id="279208"/>
    <lineage>
        <taxon>Bacteria</taxon>
        <taxon>Bacillati</taxon>
        <taxon>Bacillota</taxon>
        <taxon>Bacilli</taxon>
        <taxon>Bacillales</taxon>
        <taxon>Paenibacillaceae</taxon>
        <taxon>Paenibacillus</taxon>
    </lineage>
</organism>
<dbReference type="Proteomes" id="UP001589619">
    <property type="component" value="Unassembled WGS sequence"/>
</dbReference>
<name>A0ABV5W1U0_9BACL</name>
<sequence length="140" mass="15672">MNPTKIIPVVTDGYTRKWFGLDMESSDLAYRPHLSISGYSDALFALSLDDEGLESLGVKRGDYLLFSTKAALHTSGQIALIRQEEDYMIREAYWNGDVTLLRVPGEAFPPIMAPTENIRITAVLDTVIANDKHAPLVRFR</sequence>
<comment type="caution">
    <text evidence="1">The sequence shown here is derived from an EMBL/GenBank/DDBJ whole genome shotgun (WGS) entry which is preliminary data.</text>
</comment>
<protein>
    <recommendedName>
        <fullName evidence="3">Peptidase S24/S26A/S26B/S26C domain-containing protein</fullName>
    </recommendedName>
</protein>
<evidence type="ECO:0000313" key="1">
    <source>
        <dbReference type="EMBL" id="MFB9754206.1"/>
    </source>
</evidence>
<dbReference type="InterPro" id="IPR036286">
    <property type="entry name" value="LexA/Signal_pep-like_sf"/>
</dbReference>
<dbReference type="SUPFAM" id="SSF51306">
    <property type="entry name" value="LexA/Signal peptidase"/>
    <property type="match status" value="1"/>
</dbReference>